<keyword evidence="6" id="KW-1185">Reference proteome</keyword>
<dbReference type="EMBL" id="JAPMKV010000003">
    <property type="protein sequence ID" value="MCX7444983.1"/>
    <property type="molecule type" value="Genomic_DNA"/>
</dbReference>
<dbReference type="GO" id="GO:0031177">
    <property type="term" value="F:phosphopantetheine binding"/>
    <property type="evidence" value="ECO:0007669"/>
    <property type="project" value="TreeGrafter"/>
</dbReference>
<dbReference type="InterPro" id="IPR009081">
    <property type="entry name" value="PP-bd_ACP"/>
</dbReference>
<evidence type="ECO:0000313" key="3">
    <source>
        <dbReference type="EMBL" id="MCX7444983.1"/>
    </source>
</evidence>
<protein>
    <submittedName>
        <fullName evidence="4">Phosphopantetheine-binding protein</fullName>
    </submittedName>
</protein>
<dbReference type="Proteomes" id="UP001071478">
    <property type="component" value="Unassembled WGS sequence"/>
</dbReference>
<dbReference type="Proteomes" id="UP001081709">
    <property type="component" value="Unassembled WGS sequence"/>
</dbReference>
<comment type="caution">
    <text evidence="4">The sequence shown here is derived from an EMBL/GenBank/DDBJ whole genome shotgun (WGS) entry which is preliminary data.</text>
</comment>
<dbReference type="Gene3D" id="1.10.1200.10">
    <property type="entry name" value="ACP-like"/>
    <property type="match status" value="1"/>
</dbReference>
<feature type="domain" description="Carrier" evidence="2">
    <location>
        <begin position="104"/>
        <end position="178"/>
    </location>
</feature>
<accession>A0A9Q4GI94</accession>
<sequence>MMTQPDDHTASRAVLTDVDRIEDAIVAAVPTDRGCDALIAWVTGDRTLPPEANPEWSPGTALQQELLGAGVDRALIPGSIEFVDEIPTSVGEAPPYATTGQFDPPEPGVETELADIIESVCVVVNLGRHDDFFALGCNSIQAISIASRSRATSHPVTARMIFENPTIADLCATEAGEAHVTADEGDGTPGENPPPMSASGLDHESLVALLKNGQQ</sequence>
<evidence type="ECO:0000313" key="4">
    <source>
        <dbReference type="EMBL" id="MCX7468183.1"/>
    </source>
</evidence>
<evidence type="ECO:0000313" key="6">
    <source>
        <dbReference type="Proteomes" id="UP001081709"/>
    </source>
</evidence>
<evidence type="ECO:0000256" key="1">
    <source>
        <dbReference type="SAM" id="MobiDB-lite"/>
    </source>
</evidence>
<dbReference type="GO" id="GO:0043041">
    <property type="term" value="P:amino acid activation for nonribosomal peptide biosynthetic process"/>
    <property type="evidence" value="ECO:0007669"/>
    <property type="project" value="TreeGrafter"/>
</dbReference>
<dbReference type="PROSITE" id="PS50075">
    <property type="entry name" value="CARRIER"/>
    <property type="match status" value="1"/>
</dbReference>
<dbReference type="SUPFAM" id="SSF47336">
    <property type="entry name" value="ACP-like"/>
    <property type="match status" value="1"/>
</dbReference>
<evidence type="ECO:0000259" key="2">
    <source>
        <dbReference type="PROSITE" id="PS50075"/>
    </source>
</evidence>
<organism evidence="4 5">
    <name type="scientific">Corynebacterium pygosceleis</name>
    <dbReference type="NCBI Taxonomy" id="2800406"/>
    <lineage>
        <taxon>Bacteria</taxon>
        <taxon>Bacillati</taxon>
        <taxon>Actinomycetota</taxon>
        <taxon>Actinomycetes</taxon>
        <taxon>Mycobacteriales</taxon>
        <taxon>Corynebacteriaceae</taxon>
        <taxon>Corynebacterium</taxon>
    </lineage>
</organism>
<feature type="region of interest" description="Disordered" evidence="1">
    <location>
        <begin position="180"/>
        <end position="204"/>
    </location>
</feature>
<dbReference type="EMBL" id="JAPMKU010000002">
    <property type="protein sequence ID" value="MCX7468183.1"/>
    <property type="molecule type" value="Genomic_DNA"/>
</dbReference>
<evidence type="ECO:0000313" key="5">
    <source>
        <dbReference type="Proteomes" id="UP001071478"/>
    </source>
</evidence>
<dbReference type="RefSeq" id="WP_200253932.1">
    <property type="nucleotide sequence ID" value="NZ_JAENIQ020000001.1"/>
</dbReference>
<name>A0A9Q4GI94_9CORY</name>
<gene>
    <name evidence="3" type="ORF">OS125_06940</name>
    <name evidence="4" type="ORF">OS129_04705</name>
</gene>
<proteinExistence type="predicted"/>
<reference evidence="4" key="1">
    <citation type="submission" date="2022-11" db="EMBL/GenBank/DDBJ databases">
        <title>Corynebacterium sp. isolated from Penguins.</title>
        <authorList>
            <person name="Sedlar K."/>
            <person name="Svec P."/>
        </authorList>
    </citation>
    <scope>NUCLEOTIDE SEQUENCE</scope>
    <source>
        <strain evidence="3">P7003</strain>
        <strain evidence="4">P7374</strain>
    </source>
</reference>
<dbReference type="PANTHER" id="PTHR45527">
    <property type="entry name" value="NONRIBOSOMAL PEPTIDE SYNTHETASE"/>
    <property type="match status" value="1"/>
</dbReference>
<dbReference type="AlphaFoldDB" id="A0A9Q4GI94"/>
<dbReference type="GO" id="GO:0044550">
    <property type="term" value="P:secondary metabolite biosynthetic process"/>
    <property type="evidence" value="ECO:0007669"/>
    <property type="project" value="TreeGrafter"/>
</dbReference>
<dbReference type="InterPro" id="IPR036736">
    <property type="entry name" value="ACP-like_sf"/>
</dbReference>
<dbReference type="Pfam" id="PF00550">
    <property type="entry name" value="PP-binding"/>
    <property type="match status" value="1"/>
</dbReference>
<dbReference type="GO" id="GO:0005737">
    <property type="term" value="C:cytoplasm"/>
    <property type="evidence" value="ECO:0007669"/>
    <property type="project" value="TreeGrafter"/>
</dbReference>
<dbReference type="PANTHER" id="PTHR45527:SF1">
    <property type="entry name" value="FATTY ACID SYNTHASE"/>
    <property type="match status" value="1"/>
</dbReference>